<dbReference type="OrthoDB" id="4062651at2759"/>
<feature type="compositionally biased region" description="Polar residues" evidence="5">
    <location>
        <begin position="292"/>
        <end position="306"/>
    </location>
</feature>
<feature type="region of interest" description="Disordered" evidence="5">
    <location>
        <begin position="240"/>
        <end position="714"/>
    </location>
</feature>
<feature type="compositionally biased region" description="Basic residues" evidence="5">
    <location>
        <begin position="574"/>
        <end position="593"/>
    </location>
</feature>
<evidence type="ECO:0000256" key="3">
    <source>
        <dbReference type="ARBA" id="ARBA00022777"/>
    </source>
</evidence>
<feature type="compositionally biased region" description="Acidic residues" evidence="5">
    <location>
        <begin position="654"/>
        <end position="699"/>
    </location>
</feature>
<dbReference type="PROSITE" id="PS50011">
    <property type="entry name" value="PROTEIN_KINASE_DOM"/>
    <property type="match status" value="1"/>
</dbReference>
<dbReference type="InterPro" id="IPR011009">
    <property type="entry name" value="Kinase-like_dom_sf"/>
</dbReference>
<dbReference type="PANTHER" id="PTHR44329:SF288">
    <property type="entry name" value="MITOGEN-ACTIVATED PROTEIN KINASE KINASE KINASE 20"/>
    <property type="match status" value="1"/>
</dbReference>
<feature type="compositionally biased region" description="Basic and acidic residues" evidence="5">
    <location>
        <begin position="134"/>
        <end position="148"/>
    </location>
</feature>
<dbReference type="Pfam" id="PF00069">
    <property type="entry name" value="Pkinase"/>
    <property type="match status" value="1"/>
</dbReference>
<feature type="region of interest" description="Disordered" evidence="5">
    <location>
        <begin position="758"/>
        <end position="814"/>
    </location>
</feature>
<evidence type="ECO:0000313" key="7">
    <source>
        <dbReference type="EMBL" id="ESK88055.1"/>
    </source>
</evidence>
<feature type="compositionally biased region" description="Polar residues" evidence="5">
    <location>
        <begin position="762"/>
        <end position="779"/>
    </location>
</feature>
<name>V2X6F6_MONRO</name>
<feature type="compositionally biased region" description="Acidic residues" evidence="5">
    <location>
        <begin position="547"/>
        <end position="569"/>
    </location>
</feature>
<feature type="compositionally biased region" description="Acidic residues" evidence="5">
    <location>
        <begin position="515"/>
        <end position="539"/>
    </location>
</feature>
<comment type="caution">
    <text evidence="7">The sequence shown here is derived from an EMBL/GenBank/DDBJ whole genome shotgun (WGS) entry which is preliminary data.</text>
</comment>
<dbReference type="AlphaFoldDB" id="V2X6F6"/>
<feature type="compositionally biased region" description="Acidic residues" evidence="5">
    <location>
        <begin position="597"/>
        <end position="639"/>
    </location>
</feature>
<dbReference type="KEGG" id="mrr:Moror_10796"/>
<reference evidence="7 8" key="1">
    <citation type="journal article" date="2014" name="BMC Genomics">
        <title>Genome and secretome analysis of the hemibiotrophic fungal pathogen, Moniliophthora roreri, which causes frosty pod rot disease of cacao: mechanisms of the biotrophic and necrotrophic phases.</title>
        <authorList>
            <person name="Meinhardt L.W."/>
            <person name="Costa G.G.L."/>
            <person name="Thomazella D.P.T."/>
            <person name="Teixeira P.J.P.L."/>
            <person name="Carazzolle M.F."/>
            <person name="Schuster S.C."/>
            <person name="Carlson J.E."/>
            <person name="Guiltinan M.J."/>
            <person name="Mieczkowski P."/>
            <person name="Farmer A."/>
            <person name="Ramaraj T."/>
            <person name="Crozier J."/>
            <person name="Davis R.E."/>
            <person name="Shao J."/>
            <person name="Melnick R.L."/>
            <person name="Pereira G.A.G."/>
            <person name="Bailey B.A."/>
        </authorList>
    </citation>
    <scope>NUCLEOTIDE SEQUENCE [LARGE SCALE GENOMIC DNA]</scope>
    <source>
        <strain evidence="7 8">MCA 2997</strain>
    </source>
</reference>
<dbReference type="EMBL" id="AWSO01000709">
    <property type="protein sequence ID" value="ESK88055.1"/>
    <property type="molecule type" value="Genomic_DNA"/>
</dbReference>
<proteinExistence type="predicted"/>
<dbReference type="PANTHER" id="PTHR44329">
    <property type="entry name" value="SERINE/THREONINE-PROTEIN KINASE TNNI3K-RELATED"/>
    <property type="match status" value="1"/>
</dbReference>
<dbReference type="InterPro" id="IPR051681">
    <property type="entry name" value="Ser/Thr_Kinases-Pseudokinases"/>
</dbReference>
<dbReference type="GO" id="GO:0004674">
    <property type="term" value="F:protein serine/threonine kinase activity"/>
    <property type="evidence" value="ECO:0007669"/>
    <property type="project" value="TreeGrafter"/>
</dbReference>
<feature type="region of interest" description="Disordered" evidence="5">
    <location>
        <begin position="87"/>
        <end position="195"/>
    </location>
</feature>
<evidence type="ECO:0000259" key="6">
    <source>
        <dbReference type="PROSITE" id="PS50011"/>
    </source>
</evidence>
<feature type="compositionally biased region" description="Low complexity" evidence="5">
    <location>
        <begin position="457"/>
        <end position="468"/>
    </location>
</feature>
<evidence type="ECO:0000256" key="1">
    <source>
        <dbReference type="ARBA" id="ARBA00022679"/>
    </source>
</evidence>
<dbReference type="GO" id="GO:0005524">
    <property type="term" value="F:ATP binding"/>
    <property type="evidence" value="ECO:0007669"/>
    <property type="project" value="UniProtKB-KW"/>
</dbReference>
<keyword evidence="2" id="KW-0547">Nucleotide-binding</keyword>
<feature type="domain" description="Protein kinase" evidence="6">
    <location>
        <begin position="853"/>
        <end position="1116"/>
    </location>
</feature>
<feature type="compositionally biased region" description="Low complexity" evidence="5">
    <location>
        <begin position="344"/>
        <end position="356"/>
    </location>
</feature>
<keyword evidence="8" id="KW-1185">Reference proteome</keyword>
<feature type="compositionally biased region" description="Acidic residues" evidence="5">
    <location>
        <begin position="261"/>
        <end position="275"/>
    </location>
</feature>
<feature type="compositionally biased region" description="Polar residues" evidence="5">
    <location>
        <begin position="64"/>
        <end position="73"/>
    </location>
</feature>
<organism evidence="7 8">
    <name type="scientific">Moniliophthora roreri (strain MCA 2997)</name>
    <name type="common">Cocoa frosty pod rot fungus</name>
    <name type="synonym">Crinipellis roreri</name>
    <dbReference type="NCBI Taxonomy" id="1381753"/>
    <lineage>
        <taxon>Eukaryota</taxon>
        <taxon>Fungi</taxon>
        <taxon>Dikarya</taxon>
        <taxon>Basidiomycota</taxon>
        <taxon>Agaricomycotina</taxon>
        <taxon>Agaricomycetes</taxon>
        <taxon>Agaricomycetidae</taxon>
        <taxon>Agaricales</taxon>
        <taxon>Marasmiineae</taxon>
        <taxon>Marasmiaceae</taxon>
        <taxon>Moniliophthora</taxon>
    </lineage>
</organism>
<gene>
    <name evidence="7" type="ORF">Moror_10796</name>
</gene>
<protein>
    <submittedName>
        <fullName evidence="7">Tkl protein kinase</fullName>
    </submittedName>
</protein>
<keyword evidence="3 7" id="KW-0418">Kinase</keyword>
<feature type="region of interest" description="Disordered" evidence="5">
    <location>
        <begin position="1"/>
        <end position="73"/>
    </location>
</feature>
<dbReference type="HOGENOM" id="CLU_008519_0_0_1"/>
<feature type="compositionally biased region" description="Basic residues" evidence="5">
    <location>
        <begin position="17"/>
        <end position="33"/>
    </location>
</feature>
<dbReference type="SUPFAM" id="SSF56112">
    <property type="entry name" value="Protein kinase-like (PK-like)"/>
    <property type="match status" value="1"/>
</dbReference>
<feature type="compositionally biased region" description="Acidic residues" evidence="5">
    <location>
        <begin position="162"/>
        <end position="190"/>
    </location>
</feature>
<sequence length="1119" mass="126425">MSRTPPSSPPANSPLAHRQRYPLRRSPSSRKRAQIPTRKPSQAPHASYIHPHQDLDRGILLPLPQNTRRGSSRVSLADKLHNDTHDMLDSHINVRVGAKRKRVASGSNENTHHTGKPSRARQLKRFKSSSNTSEDDRSSMDIDSDRPLRWATRSSRRHEQVESDEDEVSESAEELGDEDQEEDDDEDNTDEYLISSAPSRVLSRLRKDELIRLYTLAGLSGDTEDCTKSELVDSIIDARDDIASLPPSSPLGRGGGYSDYSSDDAMPDDEPDEADETPRFLRRRATTDDVSRNSTNRPIKSRSLSMGNVDFCQANANGPTRFRSSRQRQKSGESNTSSRRRSSRSSPANSSSNPNSQMLHSISSPPAHHLRSRKVSVPSIPASFTFHLPTPSHSKERERSKGKAKQVEFVANGIGTGSESDLTELEELEAQLRKASPSPRRLRSKDKDKDKQRSKESLGSSSRSGSRPHSSESKKINNNNASSSTPSMPSVETLETRRITPMRKAKRKIKTLKEDDTDTSEELEDADENEDEESELLSDEEVKGQEEVEADEEEADEEEAEEEEEEEDQLATPRKAKPARTPLKRRLRPRKRVRTDEAEEDGRDGDDEEENEEDEAEGEVEMETVDEVEDEADEQEVEEEIPKRKLRNGKIVGEEEQLEEDVDMDDSETIGEEDEDDEEEEEEEDGVAEEAEEDIDAEGETDKEAMEEVDDSDVDLTLATAKTLVRLRRDDLVRLCESRELEAVGTKPQLAEALLQWRDRQQCSSPSSTGTARPPSTATVKRRNTRRKQSQDTATPPVLLRNGRVHLDEPRTPSISEQEKIVGNAVNNNTEAELELDLEELGLDDREIPPEKLQKLEKIGSGGFKDVYIGKFKGRKIAISEFRGQLSAMDIKELKLLGGFDHPNIVRFLGVSIPENTRETPVMIVSELCTNGDLFDYIRNVNPPTLHKVLAIMLDIARGLEYLHTRKPSVIHRDCKSSNILITSKGNAKIADFGLAKVKQSTRSMVRSLVGTVNWQAPELWHAHPKYNHKVDVFSCACVYWEMLQWHLPNKKYPWEGMNEHAIYEVVGTKKQRPSLTGLKKQWCPEIVDLIEHMWAQDHQERPTMSEVVERLEELVKIY</sequence>
<feature type="compositionally biased region" description="Basic residues" evidence="5">
    <location>
        <begin position="500"/>
        <end position="510"/>
    </location>
</feature>
<dbReference type="Proteomes" id="UP000017559">
    <property type="component" value="Unassembled WGS sequence"/>
</dbReference>
<evidence type="ECO:0000313" key="8">
    <source>
        <dbReference type="Proteomes" id="UP000017559"/>
    </source>
</evidence>
<dbReference type="STRING" id="1381753.V2X6F6"/>
<feature type="compositionally biased region" description="Basic residues" evidence="5">
    <location>
        <begin position="113"/>
        <end position="127"/>
    </location>
</feature>
<evidence type="ECO:0000256" key="5">
    <source>
        <dbReference type="SAM" id="MobiDB-lite"/>
    </source>
</evidence>
<evidence type="ECO:0000256" key="4">
    <source>
        <dbReference type="ARBA" id="ARBA00022840"/>
    </source>
</evidence>
<accession>V2X6F6</accession>
<keyword evidence="1" id="KW-0808">Transferase</keyword>
<evidence type="ECO:0000256" key="2">
    <source>
        <dbReference type="ARBA" id="ARBA00022741"/>
    </source>
</evidence>
<keyword evidence="4" id="KW-0067">ATP-binding</keyword>
<dbReference type="Gene3D" id="1.10.510.10">
    <property type="entry name" value="Transferase(Phosphotransferase) domain 1"/>
    <property type="match status" value="1"/>
</dbReference>
<feature type="compositionally biased region" description="Pro residues" evidence="5">
    <location>
        <begin position="1"/>
        <end position="12"/>
    </location>
</feature>
<feature type="compositionally biased region" description="Basic and acidic residues" evidence="5">
    <location>
        <begin position="445"/>
        <end position="456"/>
    </location>
</feature>
<dbReference type="InterPro" id="IPR000719">
    <property type="entry name" value="Prot_kinase_dom"/>
</dbReference>
<dbReference type="CDD" id="cd13999">
    <property type="entry name" value="STKc_MAP3K-like"/>
    <property type="match status" value="1"/>
</dbReference>